<proteinExistence type="predicted"/>
<gene>
    <name evidence="1" type="ORF">BpHYR1_050242</name>
</gene>
<sequence length="128" mass="15250">MNGTTFYVPKAISKFLLLIDSSKKAFTEYLLDFKTSVLNKLNDHINYVNKIFSIFDKENNNLREKYYYRNKKLLSCFKTIIKKKDKITKQHWKLIGILYRKISFLRSSINLPRKSNQPAMGLIFKLIF</sequence>
<protein>
    <submittedName>
        <fullName evidence="1">Uncharacterized protein</fullName>
    </submittedName>
</protein>
<dbReference type="EMBL" id="REGN01003233">
    <property type="protein sequence ID" value="RNA23717.1"/>
    <property type="molecule type" value="Genomic_DNA"/>
</dbReference>
<evidence type="ECO:0000313" key="2">
    <source>
        <dbReference type="Proteomes" id="UP000276133"/>
    </source>
</evidence>
<accession>A0A3M7RJZ4</accession>
<name>A0A3M7RJZ4_BRAPC</name>
<evidence type="ECO:0000313" key="1">
    <source>
        <dbReference type="EMBL" id="RNA23717.1"/>
    </source>
</evidence>
<dbReference type="Proteomes" id="UP000276133">
    <property type="component" value="Unassembled WGS sequence"/>
</dbReference>
<comment type="caution">
    <text evidence="1">The sequence shown here is derived from an EMBL/GenBank/DDBJ whole genome shotgun (WGS) entry which is preliminary data.</text>
</comment>
<organism evidence="1 2">
    <name type="scientific">Brachionus plicatilis</name>
    <name type="common">Marine rotifer</name>
    <name type="synonym">Brachionus muelleri</name>
    <dbReference type="NCBI Taxonomy" id="10195"/>
    <lineage>
        <taxon>Eukaryota</taxon>
        <taxon>Metazoa</taxon>
        <taxon>Spiralia</taxon>
        <taxon>Gnathifera</taxon>
        <taxon>Rotifera</taxon>
        <taxon>Eurotatoria</taxon>
        <taxon>Monogononta</taxon>
        <taxon>Pseudotrocha</taxon>
        <taxon>Ploima</taxon>
        <taxon>Brachionidae</taxon>
        <taxon>Brachionus</taxon>
    </lineage>
</organism>
<keyword evidence="2" id="KW-1185">Reference proteome</keyword>
<reference evidence="1 2" key="1">
    <citation type="journal article" date="2018" name="Sci. Rep.">
        <title>Genomic signatures of local adaptation to the degree of environmental predictability in rotifers.</title>
        <authorList>
            <person name="Franch-Gras L."/>
            <person name="Hahn C."/>
            <person name="Garcia-Roger E.M."/>
            <person name="Carmona M.J."/>
            <person name="Serra M."/>
            <person name="Gomez A."/>
        </authorList>
    </citation>
    <scope>NUCLEOTIDE SEQUENCE [LARGE SCALE GENOMIC DNA]</scope>
    <source>
        <strain evidence="1">HYR1</strain>
    </source>
</reference>
<dbReference type="AlphaFoldDB" id="A0A3M7RJZ4"/>